<evidence type="ECO:0000256" key="3">
    <source>
        <dbReference type="ARBA" id="ARBA00022741"/>
    </source>
</evidence>
<evidence type="ECO:0000259" key="8">
    <source>
        <dbReference type="PROSITE" id="PS50011"/>
    </source>
</evidence>
<keyword evidence="3 6" id="KW-0547">Nucleotide-binding</keyword>
<keyword evidence="1 7" id="KW-0723">Serine/threonine-protein kinase</keyword>
<comment type="similarity">
    <text evidence="7">Belongs to the protein kinase superfamily.</text>
</comment>
<dbReference type="Proteomes" id="UP000694867">
    <property type="component" value="Unplaced"/>
</dbReference>
<dbReference type="AlphaFoldDB" id="A0AAJ6QRX8"/>
<dbReference type="KEGG" id="goe:100903880"/>
<dbReference type="PROSITE" id="PS00108">
    <property type="entry name" value="PROTEIN_KINASE_ST"/>
    <property type="match status" value="1"/>
</dbReference>
<dbReference type="PROSITE" id="PS00107">
    <property type="entry name" value="PROTEIN_KINASE_ATP"/>
    <property type="match status" value="1"/>
</dbReference>
<evidence type="ECO:0000256" key="5">
    <source>
        <dbReference type="ARBA" id="ARBA00022840"/>
    </source>
</evidence>
<dbReference type="SMART" id="SM00220">
    <property type="entry name" value="S_TKc"/>
    <property type="match status" value="1"/>
</dbReference>
<evidence type="ECO:0000256" key="6">
    <source>
        <dbReference type="PROSITE-ProRule" id="PRU10141"/>
    </source>
</evidence>
<reference evidence="10" key="1">
    <citation type="submission" date="2025-08" db="UniProtKB">
        <authorList>
            <consortium name="RefSeq"/>
        </authorList>
    </citation>
    <scope>IDENTIFICATION</scope>
</reference>
<organism evidence="9 10">
    <name type="scientific">Galendromus occidentalis</name>
    <name type="common">western predatory mite</name>
    <dbReference type="NCBI Taxonomy" id="34638"/>
    <lineage>
        <taxon>Eukaryota</taxon>
        <taxon>Metazoa</taxon>
        <taxon>Ecdysozoa</taxon>
        <taxon>Arthropoda</taxon>
        <taxon>Chelicerata</taxon>
        <taxon>Arachnida</taxon>
        <taxon>Acari</taxon>
        <taxon>Parasitiformes</taxon>
        <taxon>Mesostigmata</taxon>
        <taxon>Gamasina</taxon>
        <taxon>Phytoseioidea</taxon>
        <taxon>Phytoseiidae</taxon>
        <taxon>Typhlodrominae</taxon>
        <taxon>Galendromus</taxon>
    </lineage>
</organism>
<dbReference type="InterPro" id="IPR000719">
    <property type="entry name" value="Prot_kinase_dom"/>
</dbReference>
<protein>
    <submittedName>
        <fullName evidence="10">cAMP-dependent protein kinase catalytic subunit alpha-like</fullName>
    </submittedName>
</protein>
<evidence type="ECO:0000313" key="9">
    <source>
        <dbReference type="Proteomes" id="UP000694867"/>
    </source>
</evidence>
<dbReference type="Pfam" id="PF00069">
    <property type="entry name" value="Pkinase"/>
    <property type="match status" value="1"/>
</dbReference>
<dbReference type="PANTHER" id="PTHR24353:SF37">
    <property type="entry name" value="CAMP-DEPENDENT PROTEIN KINASE CATALYTIC SUBUNIT PRKX"/>
    <property type="match status" value="1"/>
</dbReference>
<name>A0AAJ6QRX8_9ACAR</name>
<keyword evidence="9" id="KW-1185">Reference proteome</keyword>
<gene>
    <name evidence="10" type="primary">LOC100903880</name>
</gene>
<keyword evidence="4" id="KW-0418">Kinase</keyword>
<accession>A0AAJ6QRX8</accession>
<dbReference type="SUPFAM" id="SSF56112">
    <property type="entry name" value="Protein kinase-like (PK-like)"/>
    <property type="match status" value="1"/>
</dbReference>
<dbReference type="GO" id="GO:0004691">
    <property type="term" value="F:cAMP-dependent protein kinase activity"/>
    <property type="evidence" value="ECO:0007669"/>
    <property type="project" value="TreeGrafter"/>
</dbReference>
<dbReference type="GO" id="GO:0005952">
    <property type="term" value="C:cAMP-dependent protein kinase complex"/>
    <property type="evidence" value="ECO:0007669"/>
    <property type="project" value="TreeGrafter"/>
</dbReference>
<keyword evidence="2" id="KW-0808">Transferase</keyword>
<feature type="binding site" evidence="6">
    <location>
        <position position="88"/>
    </location>
    <ligand>
        <name>ATP</name>
        <dbReference type="ChEBI" id="CHEBI:30616"/>
    </ligand>
</feature>
<evidence type="ECO:0000256" key="7">
    <source>
        <dbReference type="RuleBase" id="RU000304"/>
    </source>
</evidence>
<evidence type="ECO:0000256" key="4">
    <source>
        <dbReference type="ARBA" id="ARBA00022777"/>
    </source>
</evidence>
<dbReference type="GeneID" id="100903880"/>
<evidence type="ECO:0000256" key="1">
    <source>
        <dbReference type="ARBA" id="ARBA00022527"/>
    </source>
</evidence>
<dbReference type="PANTHER" id="PTHR24353">
    <property type="entry name" value="CYCLIC NUCLEOTIDE-DEPENDENT PROTEIN KINASE"/>
    <property type="match status" value="1"/>
</dbReference>
<dbReference type="GO" id="GO:0005524">
    <property type="term" value="F:ATP binding"/>
    <property type="evidence" value="ECO:0007669"/>
    <property type="project" value="UniProtKB-UniRule"/>
</dbReference>
<feature type="domain" description="Protein kinase" evidence="8">
    <location>
        <begin position="59"/>
        <end position="302"/>
    </location>
</feature>
<dbReference type="Gene3D" id="1.10.510.10">
    <property type="entry name" value="Transferase(Phosphotransferase) domain 1"/>
    <property type="match status" value="1"/>
</dbReference>
<dbReference type="InterPro" id="IPR017441">
    <property type="entry name" value="Protein_kinase_ATP_BS"/>
</dbReference>
<evidence type="ECO:0000313" key="10">
    <source>
        <dbReference type="RefSeq" id="XP_003741897.2"/>
    </source>
</evidence>
<proteinExistence type="inferred from homology"/>
<dbReference type="InterPro" id="IPR011009">
    <property type="entry name" value="Kinase-like_dom_sf"/>
</dbReference>
<dbReference type="RefSeq" id="XP_003741897.2">
    <property type="nucleotide sequence ID" value="XM_003741849.2"/>
</dbReference>
<evidence type="ECO:0000256" key="2">
    <source>
        <dbReference type="ARBA" id="ARBA00022679"/>
    </source>
</evidence>
<dbReference type="Gene3D" id="3.30.200.20">
    <property type="entry name" value="Phosphorylase Kinase, domain 1"/>
    <property type="match status" value="1"/>
</dbReference>
<keyword evidence="5 6" id="KW-0067">ATP-binding</keyword>
<sequence>MRKFFRKLLGRSDSGASCPTKQRLQRIEWYRQYLKFAERNFDKRFAEAHQCPREDIKNFRILGLLGEGRYASVVHAKDRDANSDFAIKVVNKERTVLNRTAQKIIQEKKILYAVDFEFIIKLNFVGKDFANVYFFMELAPCGDLSQITDRREKVVRCFAAQIILAIEYLHACNVLHRDIKPANVLLFPDAQVKLGDLGSAVPVKKCVYGVCGTPEYMAPEVASNSGYRDGCDWWAFGVTLFVLLFDKYPFFGFMHRPWTFPTAPNVSSDVKDLIKGLLKEDPAKRFGVCINGKTDIKEHSWFREVNFADVFDRRTKVHVSGSHKVEAVKLGLEDICPPPQEDRYQIRSIVTRVSRDRGNLINASLTLLRTSQTATVVPSFDRQTSELCGTEVS</sequence>
<dbReference type="PROSITE" id="PS50011">
    <property type="entry name" value="PROTEIN_KINASE_DOM"/>
    <property type="match status" value="1"/>
</dbReference>
<dbReference type="InterPro" id="IPR008271">
    <property type="entry name" value="Ser/Thr_kinase_AS"/>
</dbReference>